<keyword evidence="4 12" id="KW-0812">Transmembrane</keyword>
<feature type="transmembrane region" description="Helical" evidence="12">
    <location>
        <begin position="604"/>
        <end position="624"/>
    </location>
</feature>
<sequence>MSITQISVNKQVLCLFLLQQGCFRLKINDHYTQSSLNSLHQNASVVMRSSKKLSSSLLLKKSIIRMSQSPGTRSKLQKKSCLPLSLRRYKSNCNRSSIRASCRNKNNTLLENIKIETCLKNAAENILKEWRAYPVDTLLEAGKSAVVSEKRLECYHRFEKFKFQRTSLSSGLSFRPINVILKGDVRIPLAWKNKDHFLNKGDSRSYAVFALCEIGDDIYDTRLVSHVDRTFTDIQFEETFVFKNVPAEFNLVITLYSRLISNGEDHESVENVKNKVLKPISRSLSRGPSIYRKKHKALSCARFCQVASVILNRSSLTPSGSVVTNLILNENFQEFLPPNFGFLCCNICINVNSKSKFTFDGYLTVQNNSGNYESVRCILRRVKLYIYWSNGLQTVNITADCTFTWETLKFTLTTVSGDVLVFTSCEVDVLEQFYRTLIHHRQENVKEMVSPDYLCYMASVRSERKLEKSIGNGEEPEIDDPCEEKVSSEELNDGKKEEAVPPASPKVAAKRLIVLGEAASDVISVTSDPIDPKQSNPAISAINTELLIGVSENGFFKTSRSRLDEIICSEKDENEKDEKLHRKIVSRVHTAFSIQKSFNTFASLLHGILTGFSLFHCLCVFASAETSVISVNFLNYYTHISLPIHSLYFGIVAICTVAILDNYDISHALVRILNGTLRAVNLLPGVFVVLTHFVIMVMCLMVLPIEEHIWIQGLNRTSSESATTTTTAPDNGNVFQAALTLEEFSIWKYCILFRTTLLCLTWLFVNLRHESNTLLDLLGKPTVEVVDDNDKTKSDISQFLHNEITN</sequence>
<feature type="domain" description="Anillin homology" evidence="13">
    <location>
        <begin position="184"/>
        <end position="316"/>
    </location>
</feature>
<evidence type="ECO:0000256" key="8">
    <source>
        <dbReference type="ARBA" id="ARBA00023136"/>
    </source>
</evidence>
<gene>
    <name evidence="14" type="primary">RTKN2</name>
    <name evidence="14" type="ORF">T02_2272</name>
</gene>
<dbReference type="Pfam" id="PF15383">
    <property type="entry name" value="TMEM237"/>
    <property type="match status" value="1"/>
</dbReference>
<dbReference type="GO" id="GO:0035869">
    <property type="term" value="C:ciliary transition zone"/>
    <property type="evidence" value="ECO:0007669"/>
    <property type="project" value="TreeGrafter"/>
</dbReference>
<dbReference type="GO" id="GO:0016020">
    <property type="term" value="C:membrane"/>
    <property type="evidence" value="ECO:0007669"/>
    <property type="project" value="UniProtKB-SubCell"/>
</dbReference>
<evidence type="ECO:0000256" key="11">
    <source>
        <dbReference type="SAM" id="MobiDB-lite"/>
    </source>
</evidence>
<dbReference type="GO" id="GO:0060271">
    <property type="term" value="P:cilium assembly"/>
    <property type="evidence" value="ECO:0007669"/>
    <property type="project" value="TreeGrafter"/>
</dbReference>
<evidence type="ECO:0000313" key="14">
    <source>
        <dbReference type="EMBL" id="KRZ61373.1"/>
    </source>
</evidence>
<evidence type="ECO:0000256" key="6">
    <source>
        <dbReference type="ARBA" id="ARBA00022989"/>
    </source>
</evidence>
<comment type="caution">
    <text evidence="14">The sequence shown here is derived from an EMBL/GenBank/DDBJ whole genome shotgun (WGS) entry which is preliminary data.</text>
</comment>
<evidence type="ECO:0000256" key="1">
    <source>
        <dbReference type="ARBA" id="ARBA00004138"/>
    </source>
</evidence>
<dbReference type="Pfam" id="PF08174">
    <property type="entry name" value="Anillin"/>
    <property type="match status" value="1"/>
</dbReference>
<comment type="similarity">
    <text evidence="3">Belongs to the TMEM237 family.</text>
</comment>
<feature type="region of interest" description="Disordered" evidence="11">
    <location>
        <begin position="467"/>
        <end position="502"/>
    </location>
</feature>
<dbReference type="Proteomes" id="UP000054721">
    <property type="component" value="Unassembled WGS sequence"/>
</dbReference>
<keyword evidence="5" id="KW-0970">Cilium biogenesis/degradation</keyword>
<keyword evidence="7" id="KW-0969">Cilium</keyword>
<evidence type="ECO:0000256" key="5">
    <source>
        <dbReference type="ARBA" id="ARBA00022794"/>
    </source>
</evidence>
<name>A0A0V1LPH6_9BILA</name>
<keyword evidence="8 12" id="KW-0472">Membrane</keyword>
<dbReference type="EMBL" id="JYDW01000019">
    <property type="protein sequence ID" value="KRZ61373.1"/>
    <property type="molecule type" value="Genomic_DNA"/>
</dbReference>
<evidence type="ECO:0000256" key="9">
    <source>
        <dbReference type="ARBA" id="ARBA00023273"/>
    </source>
</evidence>
<dbReference type="InterPro" id="IPR012966">
    <property type="entry name" value="AHD"/>
</dbReference>
<evidence type="ECO:0000259" key="13">
    <source>
        <dbReference type="Pfam" id="PF08174"/>
    </source>
</evidence>
<evidence type="ECO:0000256" key="2">
    <source>
        <dbReference type="ARBA" id="ARBA00004141"/>
    </source>
</evidence>
<proteinExistence type="inferred from homology"/>
<feature type="transmembrane region" description="Helical" evidence="12">
    <location>
        <begin position="636"/>
        <end position="660"/>
    </location>
</feature>
<dbReference type="InterPro" id="IPR029409">
    <property type="entry name" value="TMEM237"/>
</dbReference>
<evidence type="ECO:0000256" key="3">
    <source>
        <dbReference type="ARBA" id="ARBA00008783"/>
    </source>
</evidence>
<feature type="transmembrane region" description="Helical" evidence="12">
    <location>
        <begin position="681"/>
        <end position="705"/>
    </location>
</feature>
<keyword evidence="15" id="KW-1185">Reference proteome</keyword>
<dbReference type="PANTHER" id="PTHR28388:SF1">
    <property type="entry name" value="TRANSMEMBRANE PROTEIN 237"/>
    <property type="match status" value="1"/>
</dbReference>
<keyword evidence="6 12" id="KW-1133">Transmembrane helix</keyword>
<organism evidence="14 15">
    <name type="scientific">Trichinella nativa</name>
    <dbReference type="NCBI Taxonomy" id="6335"/>
    <lineage>
        <taxon>Eukaryota</taxon>
        <taxon>Metazoa</taxon>
        <taxon>Ecdysozoa</taxon>
        <taxon>Nematoda</taxon>
        <taxon>Enoplea</taxon>
        <taxon>Dorylaimia</taxon>
        <taxon>Trichinellida</taxon>
        <taxon>Trichinellidae</taxon>
        <taxon>Trichinella</taxon>
    </lineage>
</organism>
<evidence type="ECO:0000256" key="12">
    <source>
        <dbReference type="SAM" id="Phobius"/>
    </source>
</evidence>
<dbReference type="AlphaFoldDB" id="A0A0V1LPH6"/>
<dbReference type="OrthoDB" id="5817051at2759"/>
<keyword evidence="9" id="KW-0966">Cell projection</keyword>
<protein>
    <submittedName>
        <fullName evidence="14">Rhotekin-2</fullName>
    </submittedName>
</protein>
<dbReference type="PANTHER" id="PTHR28388">
    <property type="entry name" value="TRANSMEMBRANE PROTEIN 237"/>
    <property type="match status" value="1"/>
</dbReference>
<feature type="compositionally biased region" description="Basic and acidic residues" evidence="11">
    <location>
        <begin position="483"/>
        <end position="499"/>
    </location>
</feature>
<comment type="function">
    <text evidence="10">Component of the transition zone in primary cilia. Required for ciliogenesis.</text>
</comment>
<reference evidence="14 15" key="1">
    <citation type="submission" date="2015-05" db="EMBL/GenBank/DDBJ databases">
        <title>Evolution of Trichinella species and genotypes.</title>
        <authorList>
            <person name="Korhonen P.K."/>
            <person name="Edoardo P."/>
            <person name="Giuseppe L.R."/>
            <person name="Gasser R.B."/>
        </authorList>
    </citation>
    <scope>NUCLEOTIDE SEQUENCE [LARGE SCALE GENOMIC DNA]</scope>
    <source>
        <strain evidence="14">ISS10</strain>
    </source>
</reference>
<comment type="subcellular location">
    <subcellularLocation>
        <location evidence="1">Cell projection</location>
        <location evidence="1">Cilium</location>
    </subcellularLocation>
    <subcellularLocation>
        <location evidence="2">Membrane</location>
        <topology evidence="2">Multi-pass membrane protein</topology>
    </subcellularLocation>
</comment>
<dbReference type="STRING" id="6335.A0A0V1LPH6"/>
<evidence type="ECO:0000256" key="4">
    <source>
        <dbReference type="ARBA" id="ARBA00022692"/>
    </source>
</evidence>
<evidence type="ECO:0000313" key="15">
    <source>
        <dbReference type="Proteomes" id="UP000054721"/>
    </source>
</evidence>
<evidence type="ECO:0000256" key="10">
    <source>
        <dbReference type="ARBA" id="ARBA00025631"/>
    </source>
</evidence>
<evidence type="ECO:0000256" key="7">
    <source>
        <dbReference type="ARBA" id="ARBA00023069"/>
    </source>
</evidence>
<accession>A0A0V1LPH6</accession>